<dbReference type="GO" id="GO:0016787">
    <property type="term" value="F:hydrolase activity"/>
    <property type="evidence" value="ECO:0007669"/>
    <property type="project" value="UniProtKB-KW"/>
</dbReference>
<dbReference type="Gene3D" id="3.40.50.1820">
    <property type="entry name" value="alpha/beta hydrolase"/>
    <property type="match status" value="1"/>
</dbReference>
<evidence type="ECO:0000259" key="1">
    <source>
        <dbReference type="Pfam" id="PF00561"/>
    </source>
</evidence>
<protein>
    <submittedName>
        <fullName evidence="2">Alpha/beta hydrolase</fullName>
    </submittedName>
</protein>
<feature type="domain" description="AB hydrolase-1" evidence="1">
    <location>
        <begin position="27"/>
        <end position="126"/>
    </location>
</feature>
<accession>A0ABZ0ZSB1</accession>
<sequence length="276" mass="29327">MPVRPTTRKLFVRDTTLAADIRGEGSPLLLIHGGGEDATMLAAQAESLAAAGYQVTAYDRRGTGRSGRDSWPGGGAAQHADDARALIEAVGLDSPTVVGVSSGAVIALALAARHPRAVGRVVAWEPPALGVVPGGGLAQRVLMVPSRRHLRRHPSDYVGAQAVLLKFILGRPVTVDDPALAATRANAEAMIRDEPGIPTYRLRRRDLAGVDITVGLGSETIPPIRIAARRITSWTGRPPVRGTGEHEVYLSDPSVLTGIVERGRPRDRTERDHNDD</sequence>
<dbReference type="InterPro" id="IPR000073">
    <property type="entry name" value="AB_hydrolase_1"/>
</dbReference>
<dbReference type="InterPro" id="IPR050471">
    <property type="entry name" value="AB_hydrolase"/>
</dbReference>
<dbReference type="EMBL" id="CP141059">
    <property type="protein sequence ID" value="WQQ26671.1"/>
    <property type="molecule type" value="Genomic_DNA"/>
</dbReference>
<evidence type="ECO:0000313" key="2">
    <source>
        <dbReference type="EMBL" id="WQQ26671.1"/>
    </source>
</evidence>
<evidence type="ECO:0000313" key="3">
    <source>
        <dbReference type="Proteomes" id="UP001327225"/>
    </source>
</evidence>
<dbReference type="InterPro" id="IPR029058">
    <property type="entry name" value="AB_hydrolase_fold"/>
</dbReference>
<dbReference type="SUPFAM" id="SSF53474">
    <property type="entry name" value="alpha/beta-Hydrolases"/>
    <property type="match status" value="1"/>
</dbReference>
<gene>
    <name evidence="2" type="ORF">SHK19_00220</name>
</gene>
<dbReference type="PANTHER" id="PTHR43433:SF5">
    <property type="entry name" value="AB HYDROLASE-1 DOMAIN-CONTAINING PROTEIN"/>
    <property type="match status" value="1"/>
</dbReference>
<dbReference type="Pfam" id="PF00561">
    <property type="entry name" value="Abhydrolase_1"/>
    <property type="match status" value="1"/>
</dbReference>
<dbReference type="RefSeq" id="WP_322937516.1">
    <property type="nucleotide sequence ID" value="NZ_CP141059.1"/>
</dbReference>
<keyword evidence="3" id="KW-1185">Reference proteome</keyword>
<dbReference type="Proteomes" id="UP001327225">
    <property type="component" value="Chromosome"/>
</dbReference>
<name>A0ABZ0ZSB1_9ACTN</name>
<proteinExistence type="predicted"/>
<keyword evidence="2" id="KW-0378">Hydrolase</keyword>
<dbReference type="PANTHER" id="PTHR43433">
    <property type="entry name" value="HYDROLASE, ALPHA/BETA FOLD FAMILY PROTEIN"/>
    <property type="match status" value="1"/>
</dbReference>
<reference evidence="3" key="1">
    <citation type="submission" date="2023-12" db="EMBL/GenBank/DDBJ databases">
        <title>Novel species in genus Nocardioides.</title>
        <authorList>
            <person name="Zhou H."/>
        </authorList>
    </citation>
    <scope>NUCLEOTIDE SEQUENCE [LARGE SCALE GENOMIC DNA]</scope>
    <source>
        <strain evidence="3">HM61</strain>
    </source>
</reference>
<organism evidence="2 3">
    <name type="scientific">Nocardioides bizhenqiangii</name>
    <dbReference type="NCBI Taxonomy" id="3095076"/>
    <lineage>
        <taxon>Bacteria</taxon>
        <taxon>Bacillati</taxon>
        <taxon>Actinomycetota</taxon>
        <taxon>Actinomycetes</taxon>
        <taxon>Propionibacteriales</taxon>
        <taxon>Nocardioidaceae</taxon>
        <taxon>Nocardioides</taxon>
    </lineage>
</organism>